<keyword evidence="2" id="KW-0472">Membrane</keyword>
<sequence>MPIHCSKDFFVKRFSGALVLLVAAWAVKCAVPAEATLATTKKVVMNVQDLLAIQGMLPEGVVAVSWDFVYGRAAPSPLPAGVSSLLLHGWGELAPDRAMSSKDNYWNPGYEQASPLAGGGLLLGRHLGSASREQGRQPAMQLETADVIVPDNPTFPPHRPRQPPLPSPSPCAMEPPGAPPYGQYPGASPYGQYPGASPYGQYPGASPYGQYPGTSPYGQPPEAPPYGQPPPYTLLNCEYLYPFYEVEIIPVVLLQSGQLLTLSSLAIDLATYKEPFGPPDAIDLSRLSPSALFRVPEGAILTFQNVTMLLSPDYLKLLFIQMGRTTDAWPYNTEVTVANGVVQLHNFTTRARAALGGDDPELGGGEVRWLYVTLTCPGSSLPSPAVAAAVVTEASQLDSAGLAAAAGNMTTGTLFLSVAADLALPGNGSWQPARLPHDGVLVVLLGDVHRTTTLDLAGIEGAWYTGTAGSGLGGSGGSDSSASESDDISSRATMQVVHVYDMTLTNLPYTLRPSGGASSVLSVSLQSFVIDRKAANLGWQRSQLILTRSALVVPDQEIAFLERLARSSNGSSPADAAGRVTPAALGMQLAVDMSPEGTAVEGQLQVTQLLIESQVSLVNCTLLSASRYSALPGARPLLPQSLVWPPEVLHGDAETAAQWGPLGLAFAAGMQDALSNLNSTCGPLPRKSPVTTVTQPNDQSIPSLASSSVSAITITSGGPLAPASECVVAGYPQQLGGGRTFVNLQGATGRVDVQRPITLRNLVLYNLAPGGSSGQQLEPSDAAWTNSSLPLWFFQMARDQQSQPALLVLDNVTLVVPELEWRALVGAVLLEKPSAAASNAPSGLRRRQAQEFNKAKRQGRKLHILGGVTWRSYPPPPSPPSPTLNTHSPPSRPAPRPPPRLPPLQPLPKPSPPQQPSPPPSPSPPAVPWPPSPPSAPLPPPKHFPPPSPNYSDTTRSALLIFGAESEVLSYDYSAGVLVLATAQHYGWVGTNITITFKMPPDAPSNANLLSYPLLVLPYQDLADFDATLMPPIEPPMGPPIEPPHVIGGGITTVAFRSSPPPALPRQPLAPASGLSASPSPVAARSPPTGTDQSPRPSWVVPLASALAAFAAALLLLLAAVGILVGKATRQRRAAATSSSSLGDTAAVIATVKVVTAGNFSSGWPSVTCVPSGDDTTSVSLAATTITTSVGFLKSGKRCNSSSDCSNRTSGVESGHQRSNLASTEGQDTETVDALHDNATHGGRPCRDSRAATAAAAADRPTGQLHALTPDGGLHSVEAKGPTCTTTTESTTEGPCTEEFNLAAREANRRALAQVLKATIPSQCRPTEQADKQQRQQQHDAYAWSASITGEAFVCKILAYYSGLRQSTESNMQQLQEDSTGLFENTLDHTGAILVRKDRSVSGASMHKAINAVKAELRDPELQVHSLLDQGAYGLVYGGVWRGLQVAIKMMVVSDGTMGQEGLTRHGAALEAAISMSLAHPNVVATYTYEVKALVHEPAVLTLAGSSHGITASEPPMLPREAATDTFKLYIVQELCNAGNLRRALEHGMAGSVRAGGLLRVLSLRIALDVALGMRHIHSCRIVHGDLKPENVLLVNGPRAVPDEEEAAQEEAAAAKPWGVRQPQQLCQAVAAAAVAGVGDFAAADEEPVDMVSAVQLQLTAKVADFGLSLPLPEGATHASQRFQGTPAYLAPEVATGGQLSPRADVWSFGLMMLELYYGCTLADISTLRPVAGGTEVSEIEQGGAGRNGLEAAPGFYPTLLKDLLTSANPSYAELAASCLDEDYHSRPGFKEIVIKLQRLLDDSERCKKNR</sequence>
<feature type="compositionally biased region" description="Pro residues" evidence="1">
    <location>
        <begin position="890"/>
        <end position="949"/>
    </location>
</feature>
<dbReference type="Proteomes" id="UP001054857">
    <property type="component" value="Unassembled WGS sequence"/>
</dbReference>
<dbReference type="GO" id="GO:0005524">
    <property type="term" value="F:ATP binding"/>
    <property type="evidence" value="ECO:0007669"/>
    <property type="project" value="InterPro"/>
</dbReference>
<evidence type="ECO:0000256" key="3">
    <source>
        <dbReference type="SAM" id="SignalP"/>
    </source>
</evidence>
<feature type="compositionally biased region" description="Pro residues" evidence="1">
    <location>
        <begin position="153"/>
        <end position="169"/>
    </location>
</feature>
<dbReference type="InterPro" id="IPR051681">
    <property type="entry name" value="Ser/Thr_Kinases-Pseudokinases"/>
</dbReference>
<dbReference type="Gene3D" id="3.30.200.20">
    <property type="entry name" value="Phosphorylase Kinase, domain 1"/>
    <property type="match status" value="1"/>
</dbReference>
<feature type="compositionally biased region" description="Basic and acidic residues" evidence="1">
    <location>
        <begin position="1233"/>
        <end position="1250"/>
    </location>
</feature>
<dbReference type="PANTHER" id="PTHR44329">
    <property type="entry name" value="SERINE/THREONINE-PROTEIN KINASE TNNI3K-RELATED"/>
    <property type="match status" value="1"/>
</dbReference>
<feature type="region of interest" description="Disordered" evidence="1">
    <location>
        <begin position="1196"/>
        <end position="1264"/>
    </location>
</feature>
<feature type="signal peptide" evidence="3">
    <location>
        <begin position="1"/>
        <end position="29"/>
    </location>
</feature>
<feature type="compositionally biased region" description="Low complexity" evidence="1">
    <location>
        <begin position="1066"/>
        <end position="1088"/>
    </location>
</feature>
<feature type="transmembrane region" description="Helical" evidence="2">
    <location>
        <begin position="1099"/>
        <end position="1125"/>
    </location>
</feature>
<keyword evidence="3" id="KW-0732">Signal</keyword>
<dbReference type="PANTHER" id="PTHR44329:SF214">
    <property type="entry name" value="PROTEIN KINASE DOMAIN-CONTAINING PROTEIN"/>
    <property type="match status" value="1"/>
</dbReference>
<evidence type="ECO:0000259" key="4">
    <source>
        <dbReference type="PROSITE" id="PS50011"/>
    </source>
</evidence>
<keyword evidence="6" id="KW-1185">Reference proteome</keyword>
<dbReference type="SMART" id="SM00220">
    <property type="entry name" value="S_TKc"/>
    <property type="match status" value="1"/>
</dbReference>
<dbReference type="PROSITE" id="PS50011">
    <property type="entry name" value="PROTEIN_KINASE_DOM"/>
    <property type="match status" value="1"/>
</dbReference>
<feature type="region of interest" description="Disordered" evidence="1">
    <location>
        <begin position="1059"/>
        <end position="1096"/>
    </location>
</feature>
<feature type="compositionally biased region" description="Low complexity" evidence="1">
    <location>
        <begin position="170"/>
        <end position="186"/>
    </location>
</feature>
<feature type="region of interest" description="Disordered" evidence="1">
    <location>
        <begin position="149"/>
        <end position="186"/>
    </location>
</feature>
<proteinExistence type="predicted"/>
<dbReference type="InterPro" id="IPR011009">
    <property type="entry name" value="Kinase-like_dom_sf"/>
</dbReference>
<dbReference type="InterPro" id="IPR000719">
    <property type="entry name" value="Prot_kinase_dom"/>
</dbReference>
<dbReference type="Gene3D" id="1.10.510.10">
    <property type="entry name" value="Transferase(Phosphotransferase) domain 1"/>
    <property type="match status" value="1"/>
</dbReference>
<dbReference type="SUPFAM" id="SSF56112">
    <property type="entry name" value="Protein kinase-like (PK-like)"/>
    <property type="match status" value="1"/>
</dbReference>
<evidence type="ECO:0000256" key="1">
    <source>
        <dbReference type="SAM" id="MobiDB-lite"/>
    </source>
</evidence>
<gene>
    <name evidence="5" type="ORF">Agub_g6522</name>
</gene>
<dbReference type="InterPro" id="IPR008271">
    <property type="entry name" value="Ser/Thr_kinase_AS"/>
</dbReference>
<feature type="region of interest" description="Disordered" evidence="1">
    <location>
        <begin position="204"/>
        <end position="226"/>
    </location>
</feature>
<dbReference type="GO" id="GO:0004674">
    <property type="term" value="F:protein serine/threonine kinase activity"/>
    <property type="evidence" value="ECO:0007669"/>
    <property type="project" value="TreeGrafter"/>
</dbReference>
<feature type="compositionally biased region" description="Pro residues" evidence="1">
    <location>
        <begin position="873"/>
        <end position="882"/>
    </location>
</feature>
<evidence type="ECO:0000313" key="6">
    <source>
        <dbReference type="Proteomes" id="UP001054857"/>
    </source>
</evidence>
<organism evidence="5 6">
    <name type="scientific">Astrephomene gubernaculifera</name>
    <dbReference type="NCBI Taxonomy" id="47775"/>
    <lineage>
        <taxon>Eukaryota</taxon>
        <taxon>Viridiplantae</taxon>
        <taxon>Chlorophyta</taxon>
        <taxon>core chlorophytes</taxon>
        <taxon>Chlorophyceae</taxon>
        <taxon>CS clade</taxon>
        <taxon>Chlamydomonadales</taxon>
        <taxon>Astrephomenaceae</taxon>
        <taxon>Astrephomene</taxon>
    </lineage>
</organism>
<feature type="region of interest" description="Disordered" evidence="1">
    <location>
        <begin position="834"/>
        <end position="951"/>
    </location>
</feature>
<feature type="compositionally biased region" description="Polar residues" evidence="1">
    <location>
        <begin position="1198"/>
        <end position="1226"/>
    </location>
</feature>
<dbReference type="EMBL" id="BMAR01000009">
    <property type="protein sequence ID" value="GFR45141.1"/>
    <property type="molecule type" value="Genomic_DNA"/>
</dbReference>
<feature type="domain" description="Protein kinase" evidence="4">
    <location>
        <begin position="1422"/>
        <end position="1801"/>
    </location>
</feature>
<reference evidence="5 6" key="1">
    <citation type="journal article" date="2021" name="Sci. Rep.">
        <title>Genome sequencing of the multicellular alga Astrephomene provides insights into convergent evolution of germ-soma differentiation.</title>
        <authorList>
            <person name="Yamashita S."/>
            <person name="Yamamoto K."/>
            <person name="Matsuzaki R."/>
            <person name="Suzuki S."/>
            <person name="Yamaguchi H."/>
            <person name="Hirooka S."/>
            <person name="Minakuchi Y."/>
            <person name="Miyagishima S."/>
            <person name="Kawachi M."/>
            <person name="Toyoda A."/>
            <person name="Nozaki H."/>
        </authorList>
    </citation>
    <scope>NUCLEOTIDE SEQUENCE [LARGE SCALE GENOMIC DNA]</scope>
    <source>
        <strain evidence="5 6">NIES-4017</strain>
    </source>
</reference>
<evidence type="ECO:0000256" key="2">
    <source>
        <dbReference type="SAM" id="Phobius"/>
    </source>
</evidence>
<dbReference type="PROSITE" id="PS00108">
    <property type="entry name" value="PROTEIN_KINASE_ST"/>
    <property type="match status" value="1"/>
</dbReference>
<protein>
    <recommendedName>
        <fullName evidence="4">Protein kinase domain-containing protein</fullName>
    </recommendedName>
</protein>
<comment type="caution">
    <text evidence="5">The sequence shown here is derived from an EMBL/GenBank/DDBJ whole genome shotgun (WGS) entry which is preliminary data.</text>
</comment>
<accession>A0AAD3HLM7</accession>
<keyword evidence="2" id="KW-1133">Transmembrane helix</keyword>
<feature type="chain" id="PRO_5042108393" description="Protein kinase domain-containing protein" evidence="3">
    <location>
        <begin position="30"/>
        <end position="1811"/>
    </location>
</feature>
<evidence type="ECO:0000313" key="5">
    <source>
        <dbReference type="EMBL" id="GFR45141.1"/>
    </source>
</evidence>
<name>A0AAD3HLM7_9CHLO</name>
<keyword evidence="2" id="KW-0812">Transmembrane</keyword>
<dbReference type="Pfam" id="PF00069">
    <property type="entry name" value="Pkinase"/>
    <property type="match status" value="2"/>
</dbReference>